<dbReference type="AlphaFoldDB" id="X6PH31"/>
<sequence length="214" mass="25440">MTSSDYFQRLQKDFKNLDKEIIFQVWTWRKKDVDETVEILNFISKNSTSPEQQKILMQLLQIFGDCLSKEQILESWNASDRAFGDTTGKLVEMSFVMDINEIEEENDLKITREICLDVLWNLLNFPTKTKYRQIDNNALLRNLQDKCQKLNENIDDILADMTIYLQKIGFDKGNDGNWYFQNMNVEKLWKCYQSVINDQLMYCTVFQLFICICK</sequence>
<dbReference type="EMBL" id="ASPP01000075">
    <property type="protein sequence ID" value="ETO36997.1"/>
    <property type="molecule type" value="Genomic_DNA"/>
</dbReference>
<keyword evidence="2" id="KW-1185">Reference proteome</keyword>
<proteinExistence type="predicted"/>
<dbReference type="Proteomes" id="UP000023152">
    <property type="component" value="Unassembled WGS sequence"/>
</dbReference>
<name>X6PH31_RETFI</name>
<protein>
    <submittedName>
        <fullName evidence="1">Uncharacterized protein</fullName>
    </submittedName>
</protein>
<evidence type="ECO:0000313" key="1">
    <source>
        <dbReference type="EMBL" id="ETO36997.1"/>
    </source>
</evidence>
<comment type="caution">
    <text evidence="1">The sequence shown here is derived from an EMBL/GenBank/DDBJ whole genome shotgun (WGS) entry which is preliminary data.</text>
</comment>
<organism evidence="1 2">
    <name type="scientific">Reticulomyxa filosa</name>
    <dbReference type="NCBI Taxonomy" id="46433"/>
    <lineage>
        <taxon>Eukaryota</taxon>
        <taxon>Sar</taxon>
        <taxon>Rhizaria</taxon>
        <taxon>Retaria</taxon>
        <taxon>Foraminifera</taxon>
        <taxon>Monothalamids</taxon>
        <taxon>Reticulomyxidae</taxon>
        <taxon>Reticulomyxa</taxon>
    </lineage>
</organism>
<evidence type="ECO:0000313" key="2">
    <source>
        <dbReference type="Proteomes" id="UP000023152"/>
    </source>
</evidence>
<gene>
    <name evidence="1" type="ORF">RFI_00066</name>
</gene>
<accession>X6PH31</accession>
<reference evidence="1 2" key="1">
    <citation type="journal article" date="2013" name="Curr. Biol.">
        <title>The Genome of the Foraminiferan Reticulomyxa filosa.</title>
        <authorList>
            <person name="Glockner G."/>
            <person name="Hulsmann N."/>
            <person name="Schleicher M."/>
            <person name="Noegel A.A."/>
            <person name="Eichinger L."/>
            <person name="Gallinger C."/>
            <person name="Pawlowski J."/>
            <person name="Sierra R."/>
            <person name="Euteneuer U."/>
            <person name="Pillet L."/>
            <person name="Moustafa A."/>
            <person name="Platzer M."/>
            <person name="Groth M."/>
            <person name="Szafranski K."/>
            <person name="Schliwa M."/>
        </authorList>
    </citation>
    <scope>NUCLEOTIDE SEQUENCE [LARGE SCALE GENOMIC DNA]</scope>
</reference>